<evidence type="ECO:0000313" key="7">
    <source>
        <dbReference type="EMBL" id="GLI61536.1"/>
    </source>
</evidence>
<dbReference type="EMBL" id="BSDZ01000010">
    <property type="protein sequence ID" value="GLI61536.1"/>
    <property type="molecule type" value="Genomic_DNA"/>
</dbReference>
<feature type="domain" description="Pentraxin (PTX)" evidence="6">
    <location>
        <begin position="57"/>
        <end position="197"/>
    </location>
</feature>
<feature type="non-terminal residue" evidence="7">
    <location>
        <position position="1"/>
    </location>
</feature>
<dbReference type="Gene3D" id="2.60.120.200">
    <property type="match status" value="1"/>
</dbReference>
<dbReference type="PANTHER" id="PTHR19277:SF125">
    <property type="entry name" value="B6"/>
    <property type="match status" value="1"/>
</dbReference>
<keyword evidence="4" id="KW-1015">Disulfide bond</keyword>
<evidence type="ECO:0000256" key="2">
    <source>
        <dbReference type="ARBA" id="ARBA00022723"/>
    </source>
</evidence>
<keyword evidence="5" id="KW-0325">Glycoprotein</keyword>
<evidence type="ECO:0000313" key="8">
    <source>
        <dbReference type="Proteomes" id="UP001165090"/>
    </source>
</evidence>
<evidence type="ECO:0000256" key="3">
    <source>
        <dbReference type="ARBA" id="ARBA00022837"/>
    </source>
</evidence>
<dbReference type="InterPro" id="IPR001759">
    <property type="entry name" value="PTX_dom"/>
</dbReference>
<dbReference type="Pfam" id="PF13385">
    <property type="entry name" value="Laminin_G_3"/>
    <property type="match status" value="1"/>
</dbReference>
<gene>
    <name evidence="7" type="ORF">VaNZ11_003916</name>
</gene>
<dbReference type="SUPFAM" id="SSF49899">
    <property type="entry name" value="Concanavalin A-like lectins/glucanases"/>
    <property type="match status" value="1"/>
</dbReference>
<reference evidence="7 8" key="1">
    <citation type="journal article" date="2023" name="IScience">
        <title>Expanded male sex-determining region conserved during the evolution of homothallism in the green alga Volvox.</title>
        <authorList>
            <person name="Yamamoto K."/>
            <person name="Matsuzaki R."/>
            <person name="Mahakham W."/>
            <person name="Heman W."/>
            <person name="Sekimoto H."/>
            <person name="Kawachi M."/>
            <person name="Minakuchi Y."/>
            <person name="Toyoda A."/>
            <person name="Nozaki H."/>
        </authorList>
    </citation>
    <scope>NUCLEOTIDE SEQUENCE [LARGE SCALE GENOMIC DNA]</scope>
    <source>
        <strain evidence="7 8">NIES-4468</strain>
    </source>
</reference>
<keyword evidence="3" id="KW-0106">Calcium</keyword>
<keyword evidence="2" id="KW-0479">Metal-binding</keyword>
<feature type="non-terminal residue" evidence="7">
    <location>
        <position position="197"/>
    </location>
</feature>
<name>A0ABQ5RWT6_9CHLO</name>
<dbReference type="InterPro" id="IPR013320">
    <property type="entry name" value="ConA-like_dom_sf"/>
</dbReference>
<dbReference type="PROSITE" id="PS51828">
    <property type="entry name" value="PTX_2"/>
    <property type="match status" value="1"/>
</dbReference>
<sequence>SFGSEALGVSEDGSPLALDAAGGSAPNHLQLRGNAPLYVYSTAPLAAADGKALPGPMPGAGGYSLALNDRQVLLLPDFRDFPASSLTLEFWMTSIDRCRPGVPFSYAVGDYNQGDNAFLLFNYNSWGVSVLEDEGHLSDHQSGVAVTDGFWHHVAVTWESATGDVRLYDNGRQVWQATRGRGRSIPSGGTLVIGREQ</sequence>
<keyword evidence="8" id="KW-1185">Reference proteome</keyword>
<evidence type="ECO:0000256" key="1">
    <source>
        <dbReference type="ARBA" id="ARBA00001913"/>
    </source>
</evidence>
<dbReference type="InterPro" id="IPR051360">
    <property type="entry name" value="Neuronal_Pentraxin_Related"/>
</dbReference>
<comment type="cofactor">
    <cofactor evidence="1">
        <name>Ca(2+)</name>
        <dbReference type="ChEBI" id="CHEBI:29108"/>
    </cofactor>
</comment>
<dbReference type="PANTHER" id="PTHR19277">
    <property type="entry name" value="PENTRAXIN"/>
    <property type="match status" value="1"/>
</dbReference>
<organism evidence="7 8">
    <name type="scientific">Volvox africanus</name>
    <dbReference type="NCBI Taxonomy" id="51714"/>
    <lineage>
        <taxon>Eukaryota</taxon>
        <taxon>Viridiplantae</taxon>
        <taxon>Chlorophyta</taxon>
        <taxon>core chlorophytes</taxon>
        <taxon>Chlorophyceae</taxon>
        <taxon>CS clade</taxon>
        <taxon>Chlamydomonadales</taxon>
        <taxon>Volvocaceae</taxon>
        <taxon>Volvox</taxon>
    </lineage>
</organism>
<dbReference type="Proteomes" id="UP001165090">
    <property type="component" value="Unassembled WGS sequence"/>
</dbReference>
<protein>
    <recommendedName>
        <fullName evidence="6">Pentraxin (PTX) domain-containing protein</fullName>
    </recommendedName>
</protein>
<evidence type="ECO:0000256" key="5">
    <source>
        <dbReference type="ARBA" id="ARBA00023180"/>
    </source>
</evidence>
<evidence type="ECO:0000259" key="6">
    <source>
        <dbReference type="PROSITE" id="PS51828"/>
    </source>
</evidence>
<comment type="caution">
    <text evidence="7">The sequence shown here is derived from an EMBL/GenBank/DDBJ whole genome shotgun (WGS) entry which is preliminary data.</text>
</comment>
<proteinExistence type="predicted"/>
<evidence type="ECO:0000256" key="4">
    <source>
        <dbReference type="ARBA" id="ARBA00023157"/>
    </source>
</evidence>
<accession>A0ABQ5RWT6</accession>